<name>A0AAE0KBP2_9PEZI</name>
<sequence>MAVDHVPGTAAASKAQLKPIHFRSGHVDGCPCLCPCPSGHSTAHRHSAMSSCASKCKLGGSLFWGVIVCLAAPVVGAASVAGADVSKSEGRRWAETQSRQPRIGPMMRMCFSNRIKWPPRVRAGGQSLWQGCRELASHVSTSLAPLAPLKHTWPRCRPLERKTDVAPASSANAQCFSGHGNEGTEIAR</sequence>
<gene>
    <name evidence="2" type="ORF">B0T24DRAFT_250331</name>
</gene>
<dbReference type="AlphaFoldDB" id="A0AAE0KBP2"/>
<reference evidence="2" key="1">
    <citation type="journal article" date="2023" name="Mol. Phylogenet. Evol.">
        <title>Genome-scale phylogeny and comparative genomics of the fungal order Sordariales.</title>
        <authorList>
            <person name="Hensen N."/>
            <person name="Bonometti L."/>
            <person name="Westerberg I."/>
            <person name="Brannstrom I.O."/>
            <person name="Guillou S."/>
            <person name="Cros-Aarteil S."/>
            <person name="Calhoun S."/>
            <person name="Haridas S."/>
            <person name="Kuo A."/>
            <person name="Mondo S."/>
            <person name="Pangilinan J."/>
            <person name="Riley R."/>
            <person name="LaButti K."/>
            <person name="Andreopoulos B."/>
            <person name="Lipzen A."/>
            <person name="Chen C."/>
            <person name="Yan M."/>
            <person name="Daum C."/>
            <person name="Ng V."/>
            <person name="Clum A."/>
            <person name="Steindorff A."/>
            <person name="Ohm R.A."/>
            <person name="Martin F."/>
            <person name="Silar P."/>
            <person name="Natvig D.O."/>
            <person name="Lalanne C."/>
            <person name="Gautier V."/>
            <person name="Ament-Velasquez S.L."/>
            <person name="Kruys A."/>
            <person name="Hutchinson M.I."/>
            <person name="Powell A.J."/>
            <person name="Barry K."/>
            <person name="Miller A.N."/>
            <person name="Grigoriev I.V."/>
            <person name="Debuchy R."/>
            <person name="Gladieux P."/>
            <person name="Hiltunen Thoren M."/>
            <person name="Johannesson H."/>
        </authorList>
    </citation>
    <scope>NUCLEOTIDE SEQUENCE</scope>
    <source>
        <strain evidence="2">CBS 958.72</strain>
    </source>
</reference>
<evidence type="ECO:0000256" key="1">
    <source>
        <dbReference type="SAM" id="Phobius"/>
    </source>
</evidence>
<keyword evidence="1" id="KW-0812">Transmembrane</keyword>
<keyword evidence="1" id="KW-0472">Membrane</keyword>
<evidence type="ECO:0000313" key="3">
    <source>
        <dbReference type="Proteomes" id="UP001287356"/>
    </source>
</evidence>
<feature type="transmembrane region" description="Helical" evidence="1">
    <location>
        <begin position="62"/>
        <end position="83"/>
    </location>
</feature>
<evidence type="ECO:0000313" key="2">
    <source>
        <dbReference type="EMBL" id="KAK3373127.1"/>
    </source>
</evidence>
<dbReference type="EMBL" id="JAULSN010000004">
    <property type="protein sequence ID" value="KAK3373127.1"/>
    <property type="molecule type" value="Genomic_DNA"/>
</dbReference>
<reference evidence="2" key="2">
    <citation type="submission" date="2023-06" db="EMBL/GenBank/DDBJ databases">
        <authorList>
            <consortium name="Lawrence Berkeley National Laboratory"/>
            <person name="Haridas S."/>
            <person name="Hensen N."/>
            <person name="Bonometti L."/>
            <person name="Westerberg I."/>
            <person name="Brannstrom I.O."/>
            <person name="Guillou S."/>
            <person name="Cros-Aarteil S."/>
            <person name="Calhoun S."/>
            <person name="Kuo A."/>
            <person name="Mondo S."/>
            <person name="Pangilinan J."/>
            <person name="Riley R."/>
            <person name="Labutti K."/>
            <person name="Andreopoulos B."/>
            <person name="Lipzen A."/>
            <person name="Chen C."/>
            <person name="Yanf M."/>
            <person name="Daum C."/>
            <person name="Ng V."/>
            <person name="Clum A."/>
            <person name="Steindorff A."/>
            <person name="Ohm R."/>
            <person name="Martin F."/>
            <person name="Silar P."/>
            <person name="Natvig D."/>
            <person name="Lalanne C."/>
            <person name="Gautier V."/>
            <person name="Ament-Velasquez S.L."/>
            <person name="Kruys A."/>
            <person name="Hutchinson M.I."/>
            <person name="Powell A.J."/>
            <person name="Barry K."/>
            <person name="Miller A.N."/>
            <person name="Grigoriev I.V."/>
            <person name="Debuchy R."/>
            <person name="Gladieux P."/>
            <person name="Thoren M.H."/>
            <person name="Johannesson H."/>
        </authorList>
    </citation>
    <scope>NUCLEOTIDE SEQUENCE</scope>
    <source>
        <strain evidence="2">CBS 958.72</strain>
    </source>
</reference>
<keyword evidence="3" id="KW-1185">Reference proteome</keyword>
<organism evidence="2 3">
    <name type="scientific">Lasiosphaeria ovina</name>
    <dbReference type="NCBI Taxonomy" id="92902"/>
    <lineage>
        <taxon>Eukaryota</taxon>
        <taxon>Fungi</taxon>
        <taxon>Dikarya</taxon>
        <taxon>Ascomycota</taxon>
        <taxon>Pezizomycotina</taxon>
        <taxon>Sordariomycetes</taxon>
        <taxon>Sordariomycetidae</taxon>
        <taxon>Sordariales</taxon>
        <taxon>Lasiosphaeriaceae</taxon>
        <taxon>Lasiosphaeria</taxon>
    </lineage>
</organism>
<comment type="caution">
    <text evidence="2">The sequence shown here is derived from an EMBL/GenBank/DDBJ whole genome shotgun (WGS) entry which is preliminary data.</text>
</comment>
<proteinExistence type="predicted"/>
<accession>A0AAE0KBP2</accession>
<dbReference type="Proteomes" id="UP001287356">
    <property type="component" value="Unassembled WGS sequence"/>
</dbReference>
<protein>
    <submittedName>
        <fullName evidence="2">Uncharacterized protein</fullName>
    </submittedName>
</protein>
<keyword evidence="1" id="KW-1133">Transmembrane helix</keyword>